<feature type="region of interest" description="Disordered" evidence="2">
    <location>
        <begin position="261"/>
        <end position="292"/>
    </location>
</feature>
<feature type="compositionally biased region" description="Basic and acidic residues" evidence="2">
    <location>
        <begin position="811"/>
        <end position="820"/>
    </location>
</feature>
<feature type="region of interest" description="Disordered" evidence="2">
    <location>
        <begin position="310"/>
        <end position="335"/>
    </location>
</feature>
<dbReference type="AlphaFoldDB" id="A0AAJ7N767"/>
<feature type="compositionally biased region" description="Basic and acidic residues" evidence="2">
    <location>
        <begin position="698"/>
        <end position="707"/>
    </location>
</feature>
<dbReference type="Proteomes" id="UP000694925">
    <property type="component" value="Unplaced"/>
</dbReference>
<proteinExistence type="inferred from homology"/>
<keyword evidence="3" id="KW-1185">Reference proteome</keyword>
<feature type="compositionally biased region" description="Polar residues" evidence="2">
    <location>
        <begin position="46"/>
        <end position="56"/>
    </location>
</feature>
<reference evidence="4" key="1">
    <citation type="submission" date="2025-08" db="UniProtKB">
        <authorList>
            <consortium name="RefSeq"/>
        </authorList>
    </citation>
    <scope>IDENTIFICATION</scope>
    <source>
        <tissue evidence="4">Whole body</tissue>
    </source>
</reference>
<feature type="compositionally biased region" description="Basic and acidic residues" evidence="2">
    <location>
        <begin position="29"/>
        <end position="43"/>
    </location>
</feature>
<dbReference type="GO" id="GO:0007059">
    <property type="term" value="P:chromosome segregation"/>
    <property type="evidence" value="ECO:0007669"/>
    <property type="project" value="TreeGrafter"/>
</dbReference>
<evidence type="ECO:0000313" key="3">
    <source>
        <dbReference type="Proteomes" id="UP000694925"/>
    </source>
</evidence>
<organism evidence="3 4">
    <name type="scientific">Ceratina calcarata</name>
    <dbReference type="NCBI Taxonomy" id="156304"/>
    <lineage>
        <taxon>Eukaryota</taxon>
        <taxon>Metazoa</taxon>
        <taxon>Ecdysozoa</taxon>
        <taxon>Arthropoda</taxon>
        <taxon>Hexapoda</taxon>
        <taxon>Insecta</taxon>
        <taxon>Pterygota</taxon>
        <taxon>Neoptera</taxon>
        <taxon>Endopterygota</taxon>
        <taxon>Hymenoptera</taxon>
        <taxon>Apocrita</taxon>
        <taxon>Aculeata</taxon>
        <taxon>Apoidea</taxon>
        <taxon>Anthophila</taxon>
        <taxon>Apidae</taxon>
        <taxon>Ceratina</taxon>
        <taxon>Zadontomerus</taxon>
    </lineage>
</organism>
<dbReference type="InterPro" id="IPR005026">
    <property type="entry name" value="SAPAP"/>
</dbReference>
<dbReference type="GO" id="GO:0031616">
    <property type="term" value="C:spindle pole centrosome"/>
    <property type="evidence" value="ECO:0007669"/>
    <property type="project" value="TreeGrafter"/>
</dbReference>
<feature type="region of interest" description="Disordered" evidence="2">
    <location>
        <begin position="789"/>
        <end position="924"/>
    </location>
</feature>
<protein>
    <submittedName>
        <fullName evidence="4">Disks large-associated protein 5-like</fullName>
    </submittedName>
</protein>
<feature type="compositionally biased region" description="Polar residues" evidence="2">
    <location>
        <begin position="282"/>
        <end position="292"/>
    </location>
</feature>
<dbReference type="PANTHER" id="PTHR12353">
    <property type="entry name" value="DISKS LARGE-ASSOCIATED PROTEIN DAP SAP90/PSD-95-ASSOCIATED PROTEIN"/>
    <property type="match status" value="1"/>
</dbReference>
<dbReference type="GO" id="GO:0008017">
    <property type="term" value="F:microtubule binding"/>
    <property type="evidence" value="ECO:0007669"/>
    <property type="project" value="TreeGrafter"/>
</dbReference>
<dbReference type="GO" id="GO:0007346">
    <property type="term" value="P:regulation of mitotic cell cycle"/>
    <property type="evidence" value="ECO:0007669"/>
    <property type="project" value="TreeGrafter"/>
</dbReference>
<dbReference type="PANTHER" id="PTHR12353:SF1">
    <property type="entry name" value="DISKS LARGE-ASSOCIATED PROTEIN 5"/>
    <property type="match status" value="1"/>
</dbReference>
<dbReference type="GO" id="GO:0023052">
    <property type="term" value="P:signaling"/>
    <property type="evidence" value="ECO:0007669"/>
    <property type="project" value="InterPro"/>
</dbReference>
<feature type="compositionally biased region" description="Basic and acidic residues" evidence="2">
    <location>
        <begin position="508"/>
        <end position="517"/>
    </location>
</feature>
<dbReference type="RefSeq" id="XP_017880981.1">
    <property type="nucleotide sequence ID" value="XM_018025492.2"/>
</dbReference>
<dbReference type="GO" id="GO:0005634">
    <property type="term" value="C:nucleus"/>
    <property type="evidence" value="ECO:0007669"/>
    <property type="project" value="TreeGrafter"/>
</dbReference>
<dbReference type="KEGG" id="ccal:108625440"/>
<name>A0AAJ7N767_9HYME</name>
<feature type="region of interest" description="Disordered" evidence="2">
    <location>
        <begin position="674"/>
        <end position="754"/>
    </location>
</feature>
<feature type="compositionally biased region" description="Polar residues" evidence="2">
    <location>
        <begin position="733"/>
        <end position="753"/>
    </location>
</feature>
<accession>A0AAJ7N767</accession>
<feature type="region of interest" description="Disordered" evidence="2">
    <location>
        <begin position="29"/>
        <end position="71"/>
    </location>
</feature>
<evidence type="ECO:0000256" key="1">
    <source>
        <dbReference type="ARBA" id="ARBA00008839"/>
    </source>
</evidence>
<feature type="region of interest" description="Disordered" evidence="2">
    <location>
        <begin position="508"/>
        <end position="559"/>
    </location>
</feature>
<gene>
    <name evidence="4" type="primary">LOC108625440</name>
</gene>
<feature type="compositionally biased region" description="Basic and acidic residues" evidence="2">
    <location>
        <begin position="900"/>
        <end position="909"/>
    </location>
</feature>
<feature type="compositionally biased region" description="Basic residues" evidence="2">
    <location>
        <begin position="708"/>
        <end position="717"/>
    </location>
</feature>
<feature type="compositionally biased region" description="Basic and acidic residues" evidence="2">
    <location>
        <begin position="262"/>
        <end position="281"/>
    </location>
</feature>
<feature type="compositionally biased region" description="Low complexity" evidence="2">
    <location>
        <begin position="542"/>
        <end position="553"/>
    </location>
</feature>
<dbReference type="Pfam" id="PF03359">
    <property type="entry name" value="GKAP"/>
    <property type="match status" value="1"/>
</dbReference>
<feature type="compositionally biased region" description="Basic and acidic residues" evidence="2">
    <location>
        <begin position="310"/>
        <end position="320"/>
    </location>
</feature>
<dbReference type="GeneID" id="108625440"/>
<dbReference type="GO" id="GO:0051642">
    <property type="term" value="P:centrosome localization"/>
    <property type="evidence" value="ECO:0007669"/>
    <property type="project" value="TreeGrafter"/>
</dbReference>
<dbReference type="GO" id="GO:0051382">
    <property type="term" value="P:kinetochore assembly"/>
    <property type="evidence" value="ECO:0007669"/>
    <property type="project" value="TreeGrafter"/>
</dbReference>
<dbReference type="GO" id="GO:0007052">
    <property type="term" value="P:mitotic spindle organization"/>
    <property type="evidence" value="ECO:0007669"/>
    <property type="project" value="TreeGrafter"/>
</dbReference>
<dbReference type="GO" id="GO:0005737">
    <property type="term" value="C:cytoplasm"/>
    <property type="evidence" value="ECO:0007669"/>
    <property type="project" value="TreeGrafter"/>
</dbReference>
<feature type="compositionally biased region" description="Polar residues" evidence="2">
    <location>
        <begin position="682"/>
        <end position="692"/>
    </location>
</feature>
<feature type="compositionally biased region" description="Basic and acidic residues" evidence="2">
    <location>
        <begin position="858"/>
        <end position="867"/>
    </location>
</feature>
<evidence type="ECO:0000313" key="4">
    <source>
        <dbReference type="RefSeq" id="XP_017880981.1"/>
    </source>
</evidence>
<evidence type="ECO:0000256" key="2">
    <source>
        <dbReference type="SAM" id="MobiDB-lite"/>
    </source>
</evidence>
<comment type="similarity">
    <text evidence="1">Belongs to the SAPAP family.</text>
</comment>
<sequence>MSNFQNEYKKKPLGFANVGQQRVFRAIQHEKDRKKQRAAKFDGNRNLMTSDGSNQTRNEEIPVATKPDRATKFLKWKQEKEKRKRLEQTKKKPFVVGVVHHKIYSPVVKDSNDSKPKPCLHQMRHTHVPKPDPVPKRITKATEKRLQSKAAENKTNTKVPFKKPTAMNKDKKDKKLEQSFSVSSVKVKTEEMPVRLFGRVTMESMTPVPSKSFKSPAVEISKLNSSITNNVIQPDDASMIGAKDYLNCTGDSSIEAVALHLSSDEKETPNRDSGEDNEKKTNNSITSNRSLSDSLREPVFYSPYIVSSRGKDNARKEQQLKRGFSLGRSPKDDIPTKETVMQNLNISIEDEERTAQYFQFLLNREIERLNDLCDKWAKIQNEPETTEDGRYEINQAIGQTNLLMNKKFERFRRLVADCETGKGEMLVTCKDLQGFWDMMYMEIENCDERFEKLEKLRALGWEQIESPVRKPVVKKRNIAKKKVAPTRSSSLRSFLARKRNMAIETKNVESMEAESKPENNANKSINDKFTRRSLSTNPSPMKSISKRSSLLRKVQLSENSKKMKSPLMLMKISQMCKTPVVMLDDTISYINSDQTPAKSILKQSKNSAETESRKLPNKVNFDDQVVLNDIPVDEETQVKLSLAAALTRIDSLDLESPDEFVVKAERKLNFDDSFDERRDNDVTPNNTLSKSSSDPEETEKQSQESKRNRNTRRRGIRRQNAVDTGVEKLDRTGISSENVEDATSLSHARTSTPFKEIKGDVNALEQEQDLVSEKGETNENDGSIRILRNRTIAPSDTTSARKSKKANIQEPESKENEIPQRRRRSSAAINSNKNEVNKVTPIDNESEGTKRRSTRNVKFSESEDNNRVNKPALPMTPHVKSRRKSSRKSLNVDSSLSLEVPERPPERVRRSQTRRSTNKPQIDT</sequence>